<keyword evidence="2" id="KW-0614">Plasmid</keyword>
<dbReference type="OrthoDB" id="240837at2157"/>
<evidence type="ECO:0000313" key="3">
    <source>
        <dbReference type="Proteomes" id="UP000011659"/>
    </source>
</evidence>
<reference evidence="1 3" key="1">
    <citation type="journal article" date="2014" name="PLoS Genet.">
        <title>Phylogenetically driven sequencing of extremely halophilic archaea reveals strategies for static and dynamic osmo-response.</title>
        <authorList>
            <person name="Becker E.A."/>
            <person name="Seitzer P.M."/>
            <person name="Tritt A."/>
            <person name="Larsen D."/>
            <person name="Krusor M."/>
            <person name="Yao A.I."/>
            <person name="Wu D."/>
            <person name="Madern D."/>
            <person name="Eisen J.A."/>
            <person name="Darling A.E."/>
            <person name="Facciotti M.T."/>
        </authorList>
    </citation>
    <scope>NUCLEOTIDE SEQUENCE [LARGE SCALE GENOMIC DNA]</scope>
    <source>
        <strain evidence="1 3">ATCC 33800</strain>
    </source>
</reference>
<geneLocation type="plasmid" evidence="2 4">
    <name>pHsi117</name>
</geneLocation>
<protein>
    <submittedName>
        <fullName evidence="1">Uncharacterized protein</fullName>
    </submittedName>
</protein>
<reference evidence="2" key="2">
    <citation type="submission" date="2021-04" db="EMBL/GenBank/DDBJ databases">
        <title>Complete Genome sequence and Methylome Analysis of the Haloarchaeon Haloarcula sinaiiensis.</title>
        <authorList>
            <person name="Fomenkov A."/>
            <person name="DasSarma P."/>
            <person name="DasSarma S."/>
            <person name="Roberts R.J."/>
        </authorList>
    </citation>
    <scope>NUCLEOTIDE SEQUENCE</scope>
    <source>
        <strain evidence="2">ATCC 33800</strain>
        <plasmid evidence="2">pHsi117</plasmid>
    </source>
</reference>
<dbReference type="PATRIC" id="fig|662476.7.peg.3245"/>
<gene>
    <name evidence="1" type="ORF">C436_16210</name>
    <name evidence="2" type="ORF">KDQ40_16280</name>
</gene>
<dbReference type="KEGG" id="hsin:KDQ40_16280"/>
<evidence type="ECO:0000313" key="1">
    <source>
        <dbReference type="EMBL" id="EMA11244.1"/>
    </source>
</evidence>
<dbReference type="AlphaFoldDB" id="M0JTF0"/>
<dbReference type="EMBL" id="AOLR01000029">
    <property type="protein sequence ID" value="EMA11244.1"/>
    <property type="molecule type" value="Genomic_DNA"/>
</dbReference>
<evidence type="ECO:0000313" key="4">
    <source>
        <dbReference type="Proteomes" id="UP000682967"/>
    </source>
</evidence>
<sequence>MTEPASIEELDTLVETTACKQSADRPYGDRAQILAQVDDHSGLLDVPVAVCCPNCGQAVTLYERGLPNVVPYFDTACTQCDVDLRTWCAVGVDAAYLQIVDPATLTTMVQQFWDDWLWSGITNSKGEPRTDEYTDRFATKTAAFGWNWKVTCPLCRRTRTALERDSALVGGNLDYHHWSHDPDQGVCLCRECHNIIGFDTYDTELEERAAAWGFDSRHDLQVIRLALRDAAVTGRPVGTRPATALVNRYNLLQSPDRVRQLLGSISTDGTLRERFLDKRLVAGIGANC</sequence>
<organism evidence="1 3">
    <name type="scientific">Haloarcula marismortui ATCC 33800</name>
    <dbReference type="NCBI Taxonomy" id="662476"/>
    <lineage>
        <taxon>Archaea</taxon>
        <taxon>Methanobacteriati</taxon>
        <taxon>Methanobacteriota</taxon>
        <taxon>Stenosarchaea group</taxon>
        <taxon>Halobacteria</taxon>
        <taxon>Halobacteriales</taxon>
        <taxon>Haloarculaceae</taxon>
        <taxon>Haloarcula</taxon>
    </lineage>
</organism>
<evidence type="ECO:0000313" key="2">
    <source>
        <dbReference type="EMBL" id="QUJ73784.1"/>
    </source>
</evidence>
<dbReference type="GeneID" id="64824546"/>
<name>M0JTF0_9EURY</name>
<dbReference type="EMBL" id="CP073367">
    <property type="protein sequence ID" value="QUJ73784.1"/>
    <property type="molecule type" value="Genomic_DNA"/>
</dbReference>
<keyword evidence="3" id="KW-1185">Reference proteome</keyword>
<dbReference type="Proteomes" id="UP000011659">
    <property type="component" value="Unassembled WGS sequence"/>
</dbReference>
<proteinExistence type="predicted"/>
<accession>M0JTF0</accession>
<dbReference type="RefSeq" id="WP_004965339.1">
    <property type="nucleotide sequence ID" value="NZ_AOLR01000029.1"/>
</dbReference>
<dbReference type="Proteomes" id="UP000682967">
    <property type="component" value="Plasmid pHsi117"/>
</dbReference>